<evidence type="ECO:0000256" key="1">
    <source>
        <dbReference type="ARBA" id="ARBA00004141"/>
    </source>
</evidence>
<evidence type="ECO:0000313" key="11">
    <source>
        <dbReference type="EMBL" id="CAJ0595807.1"/>
    </source>
</evidence>
<feature type="region of interest" description="Disordered" evidence="9">
    <location>
        <begin position="1"/>
        <end position="126"/>
    </location>
</feature>
<feature type="transmembrane region" description="Helical" evidence="10">
    <location>
        <begin position="446"/>
        <end position="469"/>
    </location>
</feature>
<proteinExistence type="predicted"/>
<feature type="transmembrane region" description="Helical" evidence="10">
    <location>
        <begin position="672"/>
        <end position="700"/>
    </location>
</feature>
<dbReference type="PANTHER" id="PTHR11616">
    <property type="entry name" value="SODIUM/CHLORIDE DEPENDENT TRANSPORTER"/>
    <property type="match status" value="1"/>
</dbReference>
<sequence>MQTSSDRSTQSSTTEKARTAVARTPGGKLMKTPIPAAAQTPVPPLQKLGLPLAKTAATPAGKKKHRKPKKNETDDTNTKQSKEKESMKVPSRRKPQKGNQENSPHHKSEASDESSSEESEEIVVYETPENQSYERKVILGNLSRVMFREPFWHDKISAYAMILSYLITYDVVAHFFFYTHYFGITWTFTYGFCMLVVGFPMCYLEMALGQYTSTGVYLVFDRMTPAFVGVGVSSLIINFFTAAMDYGLFMNGIGVIHEAVVILNSQMPWHHCLSPWSKPYCHVWSRDCSKLDEIPEIPQYPSEYTYYGAKQFVPILLGDTCVRSPLIAIHDGLRTTISGDEFEKFKTTAVVNWANSEVHDFTDFKNYTYMSPKAVMYAMIFVLICIFILSRTRRTVATFISVSLLLVFCMLSFLLHGILTMFSPKYPYALPATMEPLDAVNGVEPWLSAILLTMRSLKLGQGGLVFLGAQNGFHNNLIVDCLLITLVMIFVPFFYSLFHIIAMDSYVLEMVKGAPSKVKAVVTSKNLAYQNPVTIAIVLLNANHIFGDYEPVVTFWYGIIMLCTVLSSKIVRYEITINAFLEGGHFNNESSRFILVVLVVLFTTLLSLIFQYTDGYMRAASISFSVIPIASAAVVILEVIVIGFFYGFRVFYSNTSLMVYGYSRAEAKKFKLILNSMALVLWSAVIPVAILFSMIALIYEESFEGNLETLDVYNWLLIAAILSPVPIMLVYLMYYQSSQGNSIHPLFKRNPDLWGPRSRANRQEAEKAERMIRKWW</sequence>
<dbReference type="Proteomes" id="UP001176961">
    <property type="component" value="Unassembled WGS sequence"/>
</dbReference>
<feature type="compositionally biased region" description="Low complexity" evidence="9">
    <location>
        <begin position="1"/>
        <end position="14"/>
    </location>
</feature>
<evidence type="ECO:0000256" key="2">
    <source>
        <dbReference type="ARBA" id="ARBA00022448"/>
    </source>
</evidence>
<feature type="transmembrane region" description="Helical" evidence="10">
    <location>
        <begin position="554"/>
        <end position="572"/>
    </location>
</feature>
<keyword evidence="7" id="KW-0479">Metal-binding</keyword>
<feature type="transmembrane region" description="Helical" evidence="10">
    <location>
        <begin position="225"/>
        <end position="244"/>
    </location>
</feature>
<feature type="binding site" evidence="7">
    <location>
        <position position="456"/>
    </location>
    <ligand>
        <name>Na(+)</name>
        <dbReference type="ChEBI" id="CHEBI:29101"/>
        <label>1</label>
    </ligand>
</feature>
<evidence type="ECO:0000256" key="8">
    <source>
        <dbReference type="PIRSR" id="PIRSR600175-2"/>
    </source>
</evidence>
<keyword evidence="6 10" id="KW-0472">Membrane</keyword>
<dbReference type="PROSITE" id="PS50267">
    <property type="entry name" value="NA_NEUROTRAN_SYMP_3"/>
    <property type="match status" value="1"/>
</dbReference>
<dbReference type="InterPro" id="IPR000175">
    <property type="entry name" value="Na/ntran_symport"/>
</dbReference>
<keyword evidence="2" id="KW-0813">Transport</keyword>
<feature type="transmembrane region" description="Helical" evidence="10">
    <location>
        <begin position="593"/>
        <end position="612"/>
    </location>
</feature>
<keyword evidence="5 10" id="KW-1133">Transmembrane helix</keyword>
<comment type="subcellular location">
    <subcellularLocation>
        <location evidence="1">Membrane</location>
        <topology evidence="1">Multi-pass membrane protein</topology>
    </subcellularLocation>
</comment>
<evidence type="ECO:0000256" key="3">
    <source>
        <dbReference type="ARBA" id="ARBA00022692"/>
    </source>
</evidence>
<dbReference type="GO" id="GO:0046872">
    <property type="term" value="F:metal ion binding"/>
    <property type="evidence" value="ECO:0007669"/>
    <property type="project" value="UniProtKB-KW"/>
</dbReference>
<feature type="transmembrane region" description="Helical" evidence="10">
    <location>
        <begin position="624"/>
        <end position="651"/>
    </location>
</feature>
<evidence type="ECO:0000256" key="7">
    <source>
        <dbReference type="PIRSR" id="PIRSR600175-1"/>
    </source>
</evidence>
<dbReference type="GO" id="GO:0005283">
    <property type="term" value="F:amino acid:sodium symporter activity"/>
    <property type="evidence" value="ECO:0007669"/>
    <property type="project" value="TreeGrafter"/>
</dbReference>
<feature type="binding site" evidence="7">
    <location>
        <position position="568"/>
    </location>
    <ligand>
        <name>Na(+)</name>
        <dbReference type="ChEBI" id="CHEBI:29101"/>
        <label>1</label>
    </ligand>
</feature>
<feature type="disulfide bond" evidence="8">
    <location>
        <begin position="272"/>
        <end position="281"/>
    </location>
</feature>
<evidence type="ECO:0000313" key="12">
    <source>
        <dbReference type="Proteomes" id="UP001176961"/>
    </source>
</evidence>
<keyword evidence="7" id="KW-0915">Sodium</keyword>
<keyword evidence="8" id="KW-1015">Disulfide bond</keyword>
<evidence type="ECO:0000256" key="5">
    <source>
        <dbReference type="ARBA" id="ARBA00022989"/>
    </source>
</evidence>
<feature type="transmembrane region" description="Helical" evidence="10">
    <location>
        <begin position="374"/>
        <end position="390"/>
    </location>
</feature>
<evidence type="ECO:0000256" key="6">
    <source>
        <dbReference type="ARBA" id="ARBA00023136"/>
    </source>
</evidence>
<feature type="compositionally biased region" description="Acidic residues" evidence="9">
    <location>
        <begin position="111"/>
        <end position="123"/>
    </location>
</feature>
<keyword evidence="12" id="KW-1185">Reference proteome</keyword>
<evidence type="ECO:0000256" key="9">
    <source>
        <dbReference type="SAM" id="MobiDB-lite"/>
    </source>
</evidence>
<dbReference type="GO" id="GO:0089718">
    <property type="term" value="P:amino acid import across plasma membrane"/>
    <property type="evidence" value="ECO:0007669"/>
    <property type="project" value="TreeGrafter"/>
</dbReference>
<feature type="transmembrane region" description="Helical" evidence="10">
    <location>
        <begin position="156"/>
        <end position="177"/>
    </location>
</feature>
<dbReference type="SUPFAM" id="SSF161070">
    <property type="entry name" value="SNF-like"/>
    <property type="match status" value="1"/>
</dbReference>
<gene>
    <name evidence="11" type="ORF">CYNAS_LOCUS7790</name>
</gene>
<dbReference type="EMBL" id="CATQJL010000112">
    <property type="protein sequence ID" value="CAJ0595807.1"/>
    <property type="molecule type" value="Genomic_DNA"/>
</dbReference>
<evidence type="ECO:0000256" key="4">
    <source>
        <dbReference type="ARBA" id="ARBA00022847"/>
    </source>
</evidence>
<keyword evidence="4" id="KW-0769">Symport</keyword>
<comment type="caution">
    <text evidence="11">The sequence shown here is derived from an EMBL/GenBank/DDBJ whole genome shotgun (WGS) entry which is preliminary data.</text>
</comment>
<protein>
    <submittedName>
        <fullName evidence="11">Uncharacterized protein</fullName>
    </submittedName>
</protein>
<keyword evidence="3 10" id="KW-0812">Transmembrane</keyword>
<organism evidence="11 12">
    <name type="scientific">Cylicocyclus nassatus</name>
    <name type="common">Nematode worm</name>
    <dbReference type="NCBI Taxonomy" id="53992"/>
    <lineage>
        <taxon>Eukaryota</taxon>
        <taxon>Metazoa</taxon>
        <taxon>Ecdysozoa</taxon>
        <taxon>Nematoda</taxon>
        <taxon>Chromadorea</taxon>
        <taxon>Rhabditida</taxon>
        <taxon>Rhabditina</taxon>
        <taxon>Rhabditomorpha</taxon>
        <taxon>Strongyloidea</taxon>
        <taxon>Strongylidae</taxon>
        <taxon>Cylicocyclus</taxon>
    </lineage>
</organism>
<feature type="compositionally biased region" description="Basic and acidic residues" evidence="9">
    <location>
        <begin position="70"/>
        <end position="87"/>
    </location>
</feature>
<dbReference type="GO" id="GO:0005886">
    <property type="term" value="C:plasma membrane"/>
    <property type="evidence" value="ECO:0007669"/>
    <property type="project" value="TreeGrafter"/>
</dbReference>
<dbReference type="AlphaFoldDB" id="A0AA36M3I4"/>
<feature type="transmembrane region" description="Helical" evidence="10">
    <location>
        <begin position="402"/>
        <end position="426"/>
    </location>
</feature>
<evidence type="ECO:0000256" key="10">
    <source>
        <dbReference type="SAM" id="Phobius"/>
    </source>
</evidence>
<feature type="transmembrane region" description="Helical" evidence="10">
    <location>
        <begin position="481"/>
        <end position="502"/>
    </location>
</feature>
<accession>A0AA36M3I4</accession>
<name>A0AA36M3I4_CYLNA</name>
<feature type="compositionally biased region" description="Low complexity" evidence="9">
    <location>
        <begin position="47"/>
        <end position="60"/>
    </location>
</feature>
<feature type="transmembrane region" description="Helical" evidence="10">
    <location>
        <begin position="712"/>
        <end position="734"/>
    </location>
</feature>
<dbReference type="PANTHER" id="PTHR11616:SF241">
    <property type="entry name" value="SODIUM- AND CHLORIDE-DEPENDENT GLYCINE TRANSPORTER 2"/>
    <property type="match status" value="1"/>
</dbReference>
<reference evidence="11" key="1">
    <citation type="submission" date="2023-07" db="EMBL/GenBank/DDBJ databases">
        <authorList>
            <consortium name="CYATHOMIX"/>
        </authorList>
    </citation>
    <scope>NUCLEOTIDE SEQUENCE</scope>
    <source>
        <strain evidence="11">N/A</strain>
    </source>
</reference>
<dbReference type="Pfam" id="PF00209">
    <property type="entry name" value="SNF"/>
    <property type="match status" value="2"/>
</dbReference>
<feature type="transmembrane region" description="Helical" evidence="10">
    <location>
        <begin position="183"/>
        <end position="204"/>
    </location>
</feature>
<dbReference type="InterPro" id="IPR037272">
    <property type="entry name" value="SNS_sf"/>
</dbReference>